<evidence type="ECO:0000313" key="3">
    <source>
        <dbReference type="Proteomes" id="UP000037122"/>
    </source>
</evidence>
<proteinExistence type="predicted"/>
<organism evidence="2 3">
    <name type="scientific">Candidozyma auris</name>
    <name type="common">Yeast</name>
    <name type="synonym">Candida auris</name>
    <dbReference type="NCBI Taxonomy" id="498019"/>
    <lineage>
        <taxon>Eukaryota</taxon>
        <taxon>Fungi</taxon>
        <taxon>Dikarya</taxon>
        <taxon>Ascomycota</taxon>
        <taxon>Saccharomycotina</taxon>
        <taxon>Pichiomycetes</taxon>
        <taxon>Metschnikowiaceae</taxon>
        <taxon>Candidozyma</taxon>
    </lineage>
</organism>
<dbReference type="Proteomes" id="UP000037122">
    <property type="component" value="Unassembled WGS sequence"/>
</dbReference>
<name>A0A9R1SQN6_CANAR</name>
<reference evidence="3" key="1">
    <citation type="journal article" date="2015" name="BMC Genomics">
        <title>Draft genome of a commonly misdiagnosed multidrug resistant pathogen Candida auris.</title>
        <authorList>
            <person name="Chatterjee S."/>
            <person name="Alampalli S.V."/>
            <person name="Nageshan R.K."/>
            <person name="Chettiar S.T."/>
            <person name="Joshi S."/>
            <person name="Tatu U.S."/>
        </authorList>
    </citation>
    <scope>NUCLEOTIDE SEQUENCE [LARGE SCALE GENOMIC DNA]</scope>
    <source>
        <strain evidence="3">6684</strain>
    </source>
</reference>
<gene>
    <name evidence="2" type="ORF">QG37_02026</name>
</gene>
<dbReference type="AlphaFoldDB" id="A0A9R1SQN6"/>
<accession>A0A9R1SQN6</accession>
<keyword evidence="1" id="KW-0472">Membrane</keyword>
<evidence type="ECO:0000256" key="1">
    <source>
        <dbReference type="SAM" id="Phobius"/>
    </source>
</evidence>
<feature type="transmembrane region" description="Helical" evidence="1">
    <location>
        <begin position="59"/>
        <end position="77"/>
    </location>
</feature>
<keyword evidence="1" id="KW-1133">Transmembrane helix</keyword>
<sequence length="105" mass="11752">MFHPVSQPIDLTMLSRNLPRLSTIGLRHYAKPPKGKVSQFIDDIGNENTKTAQNTLKTVRWMGAITIIGVCCSLFWVSSMTAPVKVKEVEVDVGDLSKDIRHEKD</sequence>
<dbReference type="EMBL" id="LGST01000016">
    <property type="protein sequence ID" value="KNE01145.1"/>
    <property type="molecule type" value="Genomic_DNA"/>
</dbReference>
<protein>
    <submittedName>
        <fullName evidence="2">Uncharacterized protein</fullName>
    </submittedName>
</protein>
<comment type="caution">
    <text evidence="2">The sequence shown here is derived from an EMBL/GenBank/DDBJ whole genome shotgun (WGS) entry which is preliminary data.</text>
</comment>
<keyword evidence="1" id="KW-0812">Transmembrane</keyword>
<evidence type="ECO:0000313" key="2">
    <source>
        <dbReference type="EMBL" id="KNE01145.1"/>
    </source>
</evidence>